<dbReference type="SUPFAM" id="SSF103473">
    <property type="entry name" value="MFS general substrate transporter"/>
    <property type="match status" value="1"/>
</dbReference>
<dbReference type="OrthoDB" id="419616at2759"/>
<dbReference type="Gene3D" id="1.20.1250.20">
    <property type="entry name" value="MFS general substrate transporter like domains"/>
    <property type="match status" value="1"/>
</dbReference>
<keyword evidence="3 6" id="KW-0812">Transmembrane</keyword>
<evidence type="ECO:0000256" key="2">
    <source>
        <dbReference type="ARBA" id="ARBA00022448"/>
    </source>
</evidence>
<feature type="transmembrane region" description="Helical" evidence="6">
    <location>
        <begin position="270"/>
        <end position="293"/>
    </location>
</feature>
<evidence type="ECO:0000259" key="7">
    <source>
        <dbReference type="PROSITE" id="PS50850"/>
    </source>
</evidence>
<feature type="transmembrane region" description="Helical" evidence="6">
    <location>
        <begin position="102"/>
        <end position="118"/>
    </location>
</feature>
<feature type="transmembrane region" description="Helical" evidence="6">
    <location>
        <begin position="32"/>
        <end position="55"/>
    </location>
</feature>
<feature type="transmembrane region" description="Helical" evidence="6">
    <location>
        <begin position="75"/>
        <end position="95"/>
    </location>
</feature>
<dbReference type="InterPro" id="IPR001958">
    <property type="entry name" value="Tet-R_TetA/multi-R_MdtG-like"/>
</dbReference>
<dbReference type="PANTHER" id="PTHR23504:SF15">
    <property type="entry name" value="MAJOR FACILITATOR SUPERFAMILY (MFS) PROFILE DOMAIN-CONTAINING PROTEIN"/>
    <property type="match status" value="1"/>
</dbReference>
<dbReference type="AlphaFoldDB" id="A0A0A1U847"/>
<proteinExistence type="predicted"/>
<dbReference type="InterPro" id="IPR020846">
    <property type="entry name" value="MFS_dom"/>
</dbReference>
<feature type="transmembrane region" description="Helical" evidence="6">
    <location>
        <begin position="313"/>
        <end position="332"/>
    </location>
</feature>
<dbReference type="PRINTS" id="PR01035">
    <property type="entry name" value="TCRTETA"/>
</dbReference>
<dbReference type="KEGG" id="eiv:EIN_280480"/>
<evidence type="ECO:0000256" key="4">
    <source>
        <dbReference type="ARBA" id="ARBA00022989"/>
    </source>
</evidence>
<keyword evidence="4 6" id="KW-1133">Transmembrane helix</keyword>
<dbReference type="GeneID" id="14889969"/>
<name>A0A0A1U847_ENTIV</name>
<evidence type="ECO:0000256" key="3">
    <source>
        <dbReference type="ARBA" id="ARBA00022692"/>
    </source>
</evidence>
<organism evidence="8 9">
    <name type="scientific">Entamoeba invadens IP1</name>
    <dbReference type="NCBI Taxonomy" id="370355"/>
    <lineage>
        <taxon>Eukaryota</taxon>
        <taxon>Amoebozoa</taxon>
        <taxon>Evosea</taxon>
        <taxon>Archamoebae</taxon>
        <taxon>Mastigamoebida</taxon>
        <taxon>Entamoebidae</taxon>
        <taxon>Entamoeba</taxon>
    </lineage>
</organism>
<evidence type="ECO:0000313" key="8">
    <source>
        <dbReference type="EMBL" id="ELP91001.1"/>
    </source>
</evidence>
<feature type="domain" description="Major facilitator superfamily (MFS) profile" evidence="7">
    <location>
        <begin position="31"/>
        <end position="474"/>
    </location>
</feature>
<feature type="transmembrane region" description="Helical" evidence="6">
    <location>
        <begin position="421"/>
        <end position="438"/>
    </location>
</feature>
<dbReference type="GO" id="GO:0022857">
    <property type="term" value="F:transmembrane transporter activity"/>
    <property type="evidence" value="ECO:0007669"/>
    <property type="project" value="InterPro"/>
</dbReference>
<feature type="transmembrane region" description="Helical" evidence="6">
    <location>
        <begin position="450"/>
        <end position="471"/>
    </location>
</feature>
<dbReference type="Pfam" id="PF07690">
    <property type="entry name" value="MFS_1"/>
    <property type="match status" value="1"/>
</dbReference>
<sequence>MDSIRKIITFVTAPIKNFFSNFFPKDFPKRKLFPLLLMLIIEAVSQTIINSYIGYLIVDMGMVTSTNQAGRYSGWLISSFSIAQFLSAFLIGAMSDNFGRRPILLIGTFGIALCNILFGFSTNYYYAICVRLMCGFLNGNVGVIKTYMGELTTDSNRVQTFSFVGLCWSFGAVFGNFLGGVLYNPVRLYPTLFQSAKVFKMFPALLPQLFVSVLGFFSYVMAYFYLLENTKNSSNETENIKTAQNKCKKFGESFKKTFTGMSHFFIKENLWSLCASLEYACLAFLNTTFITIYPLLMIASVGHGGLGQTTEGVGYFAAISSLGGFFTLLFLYKPLVNYLGLRYTFILSSVITALFYGIFPSLEGVNGSSKMVQWSVFGVYAFVWNVCSQNCFSSISVLIVNGTTNQYMGAANGVAQTFGSLTRVVGPICVSPFLSWCLNNGLKYPLNQYMPFYLMMILGITTSVLVFAFPLKVDFVKKEKIGADVKEEKKNNHKYKILKEKEDKEGDLEIEMNQVNELEGEFCASITDKMDFK</sequence>
<feature type="transmembrane region" description="Helical" evidence="6">
    <location>
        <begin position="160"/>
        <end position="184"/>
    </location>
</feature>
<dbReference type="OMA" id="FTWLWQF"/>
<dbReference type="CDD" id="cd17330">
    <property type="entry name" value="MFS_SLC46_TetA_like"/>
    <property type="match status" value="1"/>
</dbReference>
<dbReference type="InterPro" id="IPR005829">
    <property type="entry name" value="Sugar_transporter_CS"/>
</dbReference>
<dbReference type="InterPro" id="IPR011701">
    <property type="entry name" value="MFS"/>
</dbReference>
<reference evidence="8 9" key="1">
    <citation type="submission" date="2012-10" db="EMBL/GenBank/DDBJ databases">
        <authorList>
            <person name="Zafar N."/>
            <person name="Inman J."/>
            <person name="Hall N."/>
            <person name="Lorenzi H."/>
            <person name="Caler E."/>
        </authorList>
    </citation>
    <scope>NUCLEOTIDE SEQUENCE [LARGE SCALE GENOMIC DNA]</scope>
    <source>
        <strain evidence="8 9">IP1</strain>
    </source>
</reference>
<keyword evidence="5 6" id="KW-0472">Membrane</keyword>
<evidence type="ECO:0000256" key="6">
    <source>
        <dbReference type="SAM" id="Phobius"/>
    </source>
</evidence>
<dbReference type="VEuPathDB" id="AmoebaDB:EIN_280480"/>
<keyword evidence="9" id="KW-1185">Reference proteome</keyword>
<evidence type="ECO:0000256" key="1">
    <source>
        <dbReference type="ARBA" id="ARBA00004141"/>
    </source>
</evidence>
<dbReference type="PROSITE" id="PS00216">
    <property type="entry name" value="SUGAR_TRANSPORT_1"/>
    <property type="match status" value="1"/>
</dbReference>
<dbReference type="RefSeq" id="XP_004257772.1">
    <property type="nucleotide sequence ID" value="XM_004257724.1"/>
</dbReference>
<dbReference type="InterPro" id="IPR036259">
    <property type="entry name" value="MFS_trans_sf"/>
</dbReference>
<dbReference type="GO" id="GO:0016020">
    <property type="term" value="C:membrane"/>
    <property type="evidence" value="ECO:0007669"/>
    <property type="project" value="UniProtKB-SubCell"/>
</dbReference>
<comment type="subcellular location">
    <subcellularLocation>
        <location evidence="1">Membrane</location>
        <topology evidence="1">Multi-pass membrane protein</topology>
    </subcellularLocation>
</comment>
<feature type="transmembrane region" description="Helical" evidence="6">
    <location>
        <begin position="379"/>
        <end position="400"/>
    </location>
</feature>
<dbReference type="PROSITE" id="PS50850">
    <property type="entry name" value="MFS"/>
    <property type="match status" value="1"/>
</dbReference>
<accession>A0A0A1U847</accession>
<dbReference type="EMBL" id="KB206481">
    <property type="protein sequence ID" value="ELP91001.1"/>
    <property type="molecule type" value="Genomic_DNA"/>
</dbReference>
<evidence type="ECO:0000313" key="9">
    <source>
        <dbReference type="Proteomes" id="UP000014680"/>
    </source>
</evidence>
<feature type="transmembrane region" description="Helical" evidence="6">
    <location>
        <begin position="339"/>
        <end position="359"/>
    </location>
</feature>
<dbReference type="Proteomes" id="UP000014680">
    <property type="component" value="Unassembled WGS sequence"/>
</dbReference>
<feature type="transmembrane region" description="Helical" evidence="6">
    <location>
        <begin position="204"/>
        <end position="226"/>
    </location>
</feature>
<keyword evidence="2" id="KW-0813">Transport</keyword>
<evidence type="ECO:0000256" key="5">
    <source>
        <dbReference type="ARBA" id="ARBA00023136"/>
    </source>
</evidence>
<protein>
    <recommendedName>
        <fullName evidence="7">Major facilitator superfamily (MFS) profile domain-containing protein</fullName>
    </recommendedName>
</protein>
<dbReference type="PANTHER" id="PTHR23504">
    <property type="entry name" value="MAJOR FACILITATOR SUPERFAMILY DOMAIN-CONTAINING PROTEIN 10"/>
    <property type="match status" value="1"/>
</dbReference>
<gene>
    <name evidence="8" type="ORF">EIN_280480</name>
</gene>